<accession>A0ACB8G9F3</accession>
<sequence length="101" mass="10597">MEGTRSANGALRCYGESLRANGRPDCCERCELANKQPHCGCLGNGARVGLAWPGPLAVAAVAAAVERIGQRKGVRNSALEACCSEQVGSQELNLSSRRVVL</sequence>
<comment type="caution">
    <text evidence="1">The sequence shown here is derived from an EMBL/GenBank/DDBJ whole genome shotgun (WGS) entry which is preliminary data.</text>
</comment>
<gene>
    <name evidence="1" type="ORF">K3G42_011712</name>
</gene>
<protein>
    <submittedName>
        <fullName evidence="1">Uncharacterized protein</fullName>
    </submittedName>
</protein>
<dbReference type="EMBL" id="CM037614">
    <property type="protein sequence ID" value="KAH8016077.1"/>
    <property type="molecule type" value="Genomic_DNA"/>
</dbReference>
<name>A0ACB8G9F3_9SAUR</name>
<reference evidence="1" key="1">
    <citation type="submission" date="2021-08" db="EMBL/GenBank/DDBJ databases">
        <title>The first chromosome-level gecko genome reveals the dynamic sex chromosomes of Neotropical dwarf geckos (Sphaerodactylidae: Sphaerodactylus).</title>
        <authorList>
            <person name="Pinto B.J."/>
            <person name="Keating S.E."/>
            <person name="Gamble T."/>
        </authorList>
    </citation>
    <scope>NUCLEOTIDE SEQUENCE</scope>
    <source>
        <strain evidence="1">TG3544</strain>
    </source>
</reference>
<keyword evidence="2" id="KW-1185">Reference proteome</keyword>
<dbReference type="Proteomes" id="UP000827872">
    <property type="component" value="Linkage Group LG01"/>
</dbReference>
<organism evidence="1 2">
    <name type="scientific">Sphaerodactylus townsendi</name>
    <dbReference type="NCBI Taxonomy" id="933632"/>
    <lineage>
        <taxon>Eukaryota</taxon>
        <taxon>Metazoa</taxon>
        <taxon>Chordata</taxon>
        <taxon>Craniata</taxon>
        <taxon>Vertebrata</taxon>
        <taxon>Euteleostomi</taxon>
        <taxon>Lepidosauria</taxon>
        <taxon>Squamata</taxon>
        <taxon>Bifurcata</taxon>
        <taxon>Gekkota</taxon>
        <taxon>Sphaerodactylidae</taxon>
        <taxon>Sphaerodactylus</taxon>
    </lineage>
</organism>
<evidence type="ECO:0000313" key="2">
    <source>
        <dbReference type="Proteomes" id="UP000827872"/>
    </source>
</evidence>
<evidence type="ECO:0000313" key="1">
    <source>
        <dbReference type="EMBL" id="KAH8016077.1"/>
    </source>
</evidence>
<proteinExistence type="predicted"/>